<dbReference type="Pfam" id="PF00849">
    <property type="entry name" value="PseudoU_synth_2"/>
    <property type="match status" value="1"/>
</dbReference>
<organism evidence="4">
    <name type="scientific">Cladocopium goreaui</name>
    <dbReference type="NCBI Taxonomy" id="2562237"/>
    <lineage>
        <taxon>Eukaryota</taxon>
        <taxon>Sar</taxon>
        <taxon>Alveolata</taxon>
        <taxon>Dinophyceae</taxon>
        <taxon>Suessiales</taxon>
        <taxon>Symbiodiniaceae</taxon>
        <taxon>Cladocopium</taxon>
    </lineage>
</organism>
<proteinExistence type="predicted"/>
<feature type="domain" description="Pseudouridine synthase RsuA/RluA-like" evidence="2">
    <location>
        <begin position="1046"/>
        <end position="1145"/>
    </location>
</feature>
<gene>
    <name evidence="4" type="ORF">C1SCF055_LOCUS39770</name>
</gene>
<sequence>MIRRPWPLALLPLAHLGLRSLSAVPAAPSLLGKPVVLDRLCRGWQIHQVKNGYRFNGDDLLLAREAWRAKANSKRLLDLGAGTGSVGLFWLAQQPHEAELTAVEAQEESVELLSRTVKLLKLEQRVQLINGDLRNATLLAQLGGFDLVTANPPYIAPEDKKLPEHSQRRFCYYELRGGVHDFALAASKMLKRDGKFCIVHVHRRANDVLDAVQAAKLVPERRLTALSRGEPKWQVLVCGRTATGRDVKLQEEELVVRDHQGLWTEDWDALCAEMGAFQKPVEKAELRILTAAVRHWPPALLRLLREIWGELRRRLRLLGVDVITRAGNLHVAADKERCLAHYRRRLEGLKGKVLKGKVDNSLPALTSKVDEMGTKISKIPSGMQRLTDMVSASTTKEVSALSNTVDEMCTTMQAKISSISCQMDCISGFTSSFWCATQRLEQLLTGLTQEIRANQSNFETKVITVLEVLEKETRGDRVGDPFSASSGGYSTLVTLLTELRQEMKGSGPDQSKIETKLDLCLAQQMAGFQSQVDQLKQLMSSMGEKIQNVPHLDPHAVSEASSISSAASIGSWTHVTGKPCCYLADTYFKVVTADGEILSPAKMLFKGAQVVAANGTPVEVVQPPEQHRVDAVIELQADHSSLVVSPDHRILIPGNKTVQAMELEVGSEVILDGTQAKLTSMDWKLEPTMVLKISFRPDLPVAAFMRPPSILSKGSRKRQFRRGKKRGDGGDVVTIPDTEGLVAIMTWEQFRQVFGLKEIDWMQTKITDSTQRLEERQLSKAKLATWITWTYLDSLTAVISAMEKETRSNRVGDPFSASSVGGETMATELTELPKEMRGSRLDQSKLKTKVDLGLAEQMAVLKSQVDQFEQLVLSMGNKIKGMSRVDSCGGASMLFKGAQVVAANGTPVEVVQPPEQHRVDAVIELKADQSFLVVSPDHRILIPGNKTVQAKEHEVGSEVILDGTQAKLTSMEWKLEPTMVLKISFRPDLPVAAFMRPPSILSKGSHKRQFRRGKKRDGGDAAGRVASQIFQPDADPVVALDLSDRLVVYKPVGWEVYDNHSPQQLIDFVRGHVGPLPIFQDLNVDLGFLHRLDVPSSGLLLVAKSYEAYADLQLQLHTGQILREYVVLCHGFVQHSRSITARLWDISPVTEVGLGKAASTRIKVGSYGYFPVLAMTFTEPRLLHTVWGTCRVTLRACPCAFQLLGWDLMSKHCLHTVGTKEELGSSWETIRLYGGYTPFSNPHSQEITGRHSISIDTLLSFR</sequence>
<dbReference type="GO" id="GO:0001522">
    <property type="term" value="P:pseudouridine synthesis"/>
    <property type="evidence" value="ECO:0007669"/>
    <property type="project" value="InterPro"/>
</dbReference>
<dbReference type="Gene3D" id="3.30.2350.10">
    <property type="entry name" value="Pseudouridine synthase"/>
    <property type="match status" value="1"/>
</dbReference>
<dbReference type="InterPro" id="IPR050210">
    <property type="entry name" value="tRNA_Adenine-N(6)_MTase"/>
</dbReference>
<dbReference type="PANTHER" id="PTHR47739">
    <property type="entry name" value="TRNA1(VAL) (ADENINE(37)-N6)-METHYLTRANSFERASE"/>
    <property type="match status" value="1"/>
</dbReference>
<dbReference type="GO" id="GO:0009982">
    <property type="term" value="F:pseudouridine synthase activity"/>
    <property type="evidence" value="ECO:0007669"/>
    <property type="project" value="InterPro"/>
</dbReference>
<evidence type="ECO:0000259" key="2">
    <source>
        <dbReference type="Pfam" id="PF00849"/>
    </source>
</evidence>
<keyword evidence="7" id="KW-1185">Reference proteome</keyword>
<dbReference type="PANTHER" id="PTHR47739:SF1">
    <property type="entry name" value="TRNA1(VAL) (ADENINE(37)-N6)-METHYLTRANSFERASE"/>
    <property type="match status" value="1"/>
</dbReference>
<dbReference type="EMBL" id="CAMXCT020006506">
    <property type="protein sequence ID" value="CAL1168284.1"/>
    <property type="molecule type" value="Genomic_DNA"/>
</dbReference>
<feature type="chain" id="PRO_5043272897" evidence="1">
    <location>
        <begin position="24"/>
        <end position="1262"/>
    </location>
</feature>
<reference evidence="4" key="1">
    <citation type="submission" date="2022-10" db="EMBL/GenBank/DDBJ databases">
        <authorList>
            <person name="Chen Y."/>
            <person name="Dougan E. K."/>
            <person name="Chan C."/>
            <person name="Rhodes N."/>
            <person name="Thang M."/>
        </authorList>
    </citation>
    <scope>NUCLEOTIDE SEQUENCE</scope>
</reference>
<dbReference type="InterPro" id="IPR020103">
    <property type="entry name" value="PsdUridine_synth_cat_dom_sf"/>
</dbReference>
<feature type="domain" description="Methyltransferase small" evidence="3">
    <location>
        <begin position="71"/>
        <end position="161"/>
    </location>
</feature>
<protein>
    <submittedName>
        <fullName evidence="6">Probable RNA methyltransferase YabB</fullName>
    </submittedName>
</protein>
<dbReference type="InterPro" id="IPR007848">
    <property type="entry name" value="Small_mtfrase_dom"/>
</dbReference>
<dbReference type="GO" id="GO:0008168">
    <property type="term" value="F:methyltransferase activity"/>
    <property type="evidence" value="ECO:0007669"/>
    <property type="project" value="UniProtKB-KW"/>
</dbReference>
<keyword evidence="6" id="KW-0489">Methyltransferase</keyword>
<keyword evidence="6" id="KW-0808">Transferase</keyword>
<dbReference type="InterPro" id="IPR029063">
    <property type="entry name" value="SAM-dependent_MTases_sf"/>
</dbReference>
<dbReference type="Gene3D" id="3.40.50.150">
    <property type="entry name" value="Vaccinia Virus protein VP39"/>
    <property type="match status" value="1"/>
</dbReference>
<comment type="caution">
    <text evidence="4">The sequence shown here is derived from an EMBL/GenBank/DDBJ whole genome shotgun (WGS) entry which is preliminary data.</text>
</comment>
<dbReference type="SUPFAM" id="SSF55120">
    <property type="entry name" value="Pseudouridine synthase"/>
    <property type="match status" value="1"/>
</dbReference>
<feature type="signal peptide" evidence="1">
    <location>
        <begin position="1"/>
        <end position="23"/>
    </location>
</feature>
<dbReference type="GO" id="GO:0003723">
    <property type="term" value="F:RNA binding"/>
    <property type="evidence" value="ECO:0007669"/>
    <property type="project" value="InterPro"/>
</dbReference>
<dbReference type="Pfam" id="PF05175">
    <property type="entry name" value="MTS"/>
    <property type="match status" value="1"/>
</dbReference>
<name>A0A9P1GL54_9DINO</name>
<accession>A0A9P1GL54</accession>
<dbReference type="Proteomes" id="UP001152797">
    <property type="component" value="Unassembled WGS sequence"/>
</dbReference>
<evidence type="ECO:0000313" key="7">
    <source>
        <dbReference type="Proteomes" id="UP001152797"/>
    </source>
</evidence>
<evidence type="ECO:0000313" key="6">
    <source>
        <dbReference type="EMBL" id="CAL4802221.1"/>
    </source>
</evidence>
<dbReference type="EMBL" id="CAMXCT010006506">
    <property type="protein sequence ID" value="CAI4014909.1"/>
    <property type="molecule type" value="Genomic_DNA"/>
</dbReference>
<dbReference type="AlphaFoldDB" id="A0A9P1GL54"/>
<evidence type="ECO:0000313" key="4">
    <source>
        <dbReference type="EMBL" id="CAI4014909.1"/>
    </source>
</evidence>
<evidence type="ECO:0000259" key="3">
    <source>
        <dbReference type="Pfam" id="PF05175"/>
    </source>
</evidence>
<evidence type="ECO:0000313" key="5">
    <source>
        <dbReference type="EMBL" id="CAL1168284.1"/>
    </source>
</evidence>
<dbReference type="SUPFAM" id="SSF53335">
    <property type="entry name" value="S-adenosyl-L-methionine-dependent methyltransferases"/>
    <property type="match status" value="1"/>
</dbReference>
<reference evidence="5" key="2">
    <citation type="submission" date="2024-04" db="EMBL/GenBank/DDBJ databases">
        <authorList>
            <person name="Chen Y."/>
            <person name="Shah S."/>
            <person name="Dougan E. K."/>
            <person name="Thang M."/>
            <person name="Chan C."/>
        </authorList>
    </citation>
    <scope>NUCLEOTIDE SEQUENCE [LARGE SCALE GENOMIC DNA]</scope>
</reference>
<keyword evidence="1" id="KW-0732">Signal</keyword>
<dbReference type="Gene3D" id="2.170.16.10">
    <property type="entry name" value="Hedgehog/Intein (Hint) domain"/>
    <property type="match status" value="1"/>
</dbReference>
<dbReference type="InterPro" id="IPR006145">
    <property type="entry name" value="PsdUridine_synth_RsuA/RluA"/>
</dbReference>
<dbReference type="CDD" id="cd02440">
    <property type="entry name" value="AdoMet_MTases"/>
    <property type="match status" value="1"/>
</dbReference>
<dbReference type="EMBL" id="CAMXCT030006506">
    <property type="protein sequence ID" value="CAL4802221.1"/>
    <property type="molecule type" value="Genomic_DNA"/>
</dbReference>
<evidence type="ECO:0000256" key="1">
    <source>
        <dbReference type="SAM" id="SignalP"/>
    </source>
</evidence>
<dbReference type="OrthoDB" id="269872at2759"/>
<dbReference type="GO" id="GO:0032259">
    <property type="term" value="P:methylation"/>
    <property type="evidence" value="ECO:0007669"/>
    <property type="project" value="UniProtKB-KW"/>
</dbReference>